<evidence type="ECO:0000256" key="1">
    <source>
        <dbReference type="ARBA" id="ARBA00004225"/>
    </source>
</evidence>
<protein>
    <submittedName>
        <fullName evidence="10">Uncharacterized protein</fullName>
    </submittedName>
</protein>
<dbReference type="PROSITE" id="PS50920">
    <property type="entry name" value="SOLCAR"/>
    <property type="match status" value="1"/>
</dbReference>
<evidence type="ECO:0000256" key="6">
    <source>
        <dbReference type="ARBA" id="ARBA00023128"/>
    </source>
</evidence>
<dbReference type="Proteomes" id="UP000717515">
    <property type="component" value="Unassembled WGS sequence"/>
</dbReference>
<evidence type="ECO:0000256" key="3">
    <source>
        <dbReference type="ARBA" id="ARBA00022448"/>
    </source>
</evidence>
<comment type="subcellular location">
    <subcellularLocation>
        <location evidence="1">Mitochondrion membrane</location>
        <topology evidence="1">Multi-pass membrane protein</topology>
    </subcellularLocation>
</comment>
<dbReference type="PANTHER" id="PTHR45758">
    <property type="entry name" value="MITOFERRIN-1-RELATED"/>
    <property type="match status" value="1"/>
</dbReference>
<sequence length="242" mass="27317">MPSDASVNLRTSAAAALCARFLIHPLEHFRHHTANKPPQQCQQHAAHYRPRQHYTPRELILTLQKTYRGVSFALINVPALAFFLSTYDAAKHGQAHVATALQFPRFHLHHFENHLISGMMAKVAGTILWAPMAKLNSLQSHHPSQESLSFKNAFRLARQVCQSSPRGGGVLSLWSDYGTTLRALLPYTMLYFAVYEQLKQLARRIRSAYNGDTSNLYNHVTTAIDQQRVQQGFKKSLPSETS</sequence>
<keyword evidence="3 9" id="KW-0813">Transport</keyword>
<evidence type="ECO:0000313" key="10">
    <source>
        <dbReference type="EMBL" id="KAG9322021.1"/>
    </source>
</evidence>
<proteinExistence type="inferred from homology"/>
<evidence type="ECO:0000256" key="7">
    <source>
        <dbReference type="ARBA" id="ARBA00023136"/>
    </source>
</evidence>
<reference evidence="10" key="1">
    <citation type="submission" date="2021-07" db="EMBL/GenBank/DDBJ databases">
        <title>Draft genome of Mortierella alpina, strain LL118, isolated from an aspen leaf litter sample.</title>
        <authorList>
            <person name="Yang S."/>
            <person name="Vinatzer B.A."/>
        </authorList>
    </citation>
    <scope>NUCLEOTIDE SEQUENCE</scope>
    <source>
        <strain evidence="10">LL118</strain>
    </source>
</reference>
<keyword evidence="5" id="KW-1133">Transmembrane helix</keyword>
<dbReference type="Pfam" id="PF00153">
    <property type="entry name" value="Mito_carr"/>
    <property type="match status" value="1"/>
</dbReference>
<keyword evidence="7 8" id="KW-0472">Membrane</keyword>
<organism evidence="10 11">
    <name type="scientific">Mortierella alpina</name>
    <name type="common">Oleaginous fungus</name>
    <name type="synonym">Mortierella renispora</name>
    <dbReference type="NCBI Taxonomy" id="64518"/>
    <lineage>
        <taxon>Eukaryota</taxon>
        <taxon>Fungi</taxon>
        <taxon>Fungi incertae sedis</taxon>
        <taxon>Mucoromycota</taxon>
        <taxon>Mortierellomycotina</taxon>
        <taxon>Mortierellomycetes</taxon>
        <taxon>Mortierellales</taxon>
        <taxon>Mortierellaceae</taxon>
        <taxon>Mortierella</taxon>
    </lineage>
</organism>
<dbReference type="InterPro" id="IPR018108">
    <property type="entry name" value="MCP_transmembrane"/>
</dbReference>
<evidence type="ECO:0000256" key="2">
    <source>
        <dbReference type="ARBA" id="ARBA00006375"/>
    </source>
</evidence>
<dbReference type="AlphaFoldDB" id="A0A9P8A3D1"/>
<name>A0A9P8A3D1_MORAP</name>
<dbReference type="EMBL" id="JAIFTL010000170">
    <property type="protein sequence ID" value="KAG9322021.1"/>
    <property type="molecule type" value="Genomic_DNA"/>
</dbReference>
<comment type="similarity">
    <text evidence="2 9">Belongs to the mitochondrial carrier (TC 2.A.29) family.</text>
</comment>
<dbReference type="GO" id="GO:0005381">
    <property type="term" value="F:iron ion transmembrane transporter activity"/>
    <property type="evidence" value="ECO:0007669"/>
    <property type="project" value="UniProtKB-ARBA"/>
</dbReference>
<keyword evidence="6" id="KW-0496">Mitochondrion</keyword>
<evidence type="ECO:0000313" key="11">
    <source>
        <dbReference type="Proteomes" id="UP000717515"/>
    </source>
</evidence>
<dbReference type="SUPFAM" id="SSF103506">
    <property type="entry name" value="Mitochondrial carrier"/>
    <property type="match status" value="1"/>
</dbReference>
<dbReference type="GO" id="GO:0031966">
    <property type="term" value="C:mitochondrial membrane"/>
    <property type="evidence" value="ECO:0007669"/>
    <property type="project" value="UniProtKB-SubCell"/>
</dbReference>
<accession>A0A9P8A3D1</accession>
<gene>
    <name evidence="10" type="ORF">KVV02_003410</name>
</gene>
<dbReference type="Gene3D" id="1.50.40.10">
    <property type="entry name" value="Mitochondrial carrier domain"/>
    <property type="match status" value="1"/>
</dbReference>
<keyword evidence="4 8" id="KW-0812">Transmembrane</keyword>
<evidence type="ECO:0000256" key="4">
    <source>
        <dbReference type="ARBA" id="ARBA00022692"/>
    </source>
</evidence>
<evidence type="ECO:0000256" key="9">
    <source>
        <dbReference type="RuleBase" id="RU000488"/>
    </source>
</evidence>
<evidence type="ECO:0000256" key="8">
    <source>
        <dbReference type="PROSITE-ProRule" id="PRU00282"/>
    </source>
</evidence>
<feature type="repeat" description="Solcar" evidence="8">
    <location>
        <begin position="112"/>
        <end position="201"/>
    </location>
</feature>
<evidence type="ECO:0000256" key="5">
    <source>
        <dbReference type="ARBA" id="ARBA00022989"/>
    </source>
</evidence>
<dbReference type="InterPro" id="IPR023395">
    <property type="entry name" value="MCP_dom_sf"/>
</dbReference>
<comment type="caution">
    <text evidence="10">The sequence shown here is derived from an EMBL/GenBank/DDBJ whole genome shotgun (WGS) entry which is preliminary data.</text>
</comment>